<organism evidence="5 6">
    <name type="scientific">Dimorphilus gyrociliatus</name>
    <dbReference type="NCBI Taxonomy" id="2664684"/>
    <lineage>
        <taxon>Eukaryota</taxon>
        <taxon>Metazoa</taxon>
        <taxon>Spiralia</taxon>
        <taxon>Lophotrochozoa</taxon>
        <taxon>Annelida</taxon>
        <taxon>Polychaeta</taxon>
        <taxon>Polychaeta incertae sedis</taxon>
        <taxon>Dinophilidae</taxon>
        <taxon>Dimorphilus</taxon>
    </lineage>
</organism>
<evidence type="ECO:0000313" key="5">
    <source>
        <dbReference type="EMBL" id="CAD5121493.1"/>
    </source>
</evidence>
<feature type="compositionally biased region" description="Polar residues" evidence="4">
    <location>
        <begin position="1"/>
        <end position="11"/>
    </location>
</feature>
<keyword evidence="6" id="KW-1185">Reference proteome</keyword>
<dbReference type="PROSITE" id="PS50294">
    <property type="entry name" value="WD_REPEATS_REGION"/>
    <property type="match status" value="1"/>
</dbReference>
<evidence type="ECO:0000256" key="2">
    <source>
        <dbReference type="ARBA" id="ARBA00022737"/>
    </source>
</evidence>
<reference evidence="5 6" key="1">
    <citation type="submission" date="2020-08" db="EMBL/GenBank/DDBJ databases">
        <authorList>
            <person name="Hejnol A."/>
        </authorList>
    </citation>
    <scope>NUCLEOTIDE SEQUENCE [LARGE SCALE GENOMIC DNA]</scope>
</reference>
<evidence type="ECO:0000256" key="4">
    <source>
        <dbReference type="SAM" id="MobiDB-lite"/>
    </source>
</evidence>
<dbReference type="PANTHER" id="PTHR15574">
    <property type="entry name" value="WD REPEAT DOMAIN-CONTAINING FAMILY"/>
    <property type="match status" value="1"/>
</dbReference>
<dbReference type="Gene3D" id="2.130.10.10">
    <property type="entry name" value="YVTN repeat-like/Quinoprotein amine dehydrogenase"/>
    <property type="match status" value="1"/>
</dbReference>
<dbReference type="EMBL" id="CAJFCJ010000014">
    <property type="protein sequence ID" value="CAD5121493.1"/>
    <property type="molecule type" value="Genomic_DNA"/>
</dbReference>
<keyword evidence="2" id="KW-0677">Repeat</keyword>
<dbReference type="SMART" id="SM00320">
    <property type="entry name" value="WD40"/>
    <property type="match status" value="7"/>
</dbReference>
<protein>
    <submittedName>
        <fullName evidence="5">DgyrCDS9998</fullName>
    </submittedName>
</protein>
<evidence type="ECO:0000313" key="6">
    <source>
        <dbReference type="Proteomes" id="UP000549394"/>
    </source>
</evidence>
<evidence type="ECO:0000256" key="3">
    <source>
        <dbReference type="PROSITE-ProRule" id="PRU00221"/>
    </source>
</evidence>
<sequence length="637" mass="72288">MTSPNNSPTNPTEKEVESAEKKSRFLPYQEGHSKKRLCNRESDNSEEENDNQVNVNLPDSELKNLDIASESQNEDIFPNLPFCLQQDGEENNADSRSESTMPSPGREEHDEDVDDEREDSQLSTSSLDTDRPLFLKEIRSKRRKLLIPSETTSSEHSDDSDSDDSNDSDSRITDSSPASVENDILKSQRISKSLDRQSIVNKYNLTELIFCKETGVKKAKTFSRDVISLQHNITRLSKYGLLDEHNGCVNALHFNETGTLIASGSDDMNIILWDWERLKPYVIYGSGHEANVFQCKFLPASNDSVIISAARDGQIRIADISSSGTCKGTRRLARHEGPAHRITLFHDSCHEFLTCGEDGLVYQIDCREPKPVKLLIVKEESKLMPLYSIHANPMNSNEFCVGGKDPYIRVFDRRKIKRSNKVLSPDPIKKYCPHHLTKKDRANVTCACYNYDGSEILGTYNDDDIYLFNNNHSDGDDFKHRYSGHRNNQTVKGVNFYGQRNEYIVSGSDCGNIFFWEKESEAIVSYFKGDNGGVVNVLEPHPTLPVLATSGLDNDVKLWMPNPSEDNSLEDLEVLMDNNWDDRKADKRLMPYADDESMIRHLMRTLSQRRTTADDSSRDWNITDDGDDSHQIQCAPQ</sequence>
<feature type="compositionally biased region" description="Acidic residues" evidence="4">
    <location>
        <begin position="109"/>
        <end position="118"/>
    </location>
</feature>
<evidence type="ECO:0000256" key="1">
    <source>
        <dbReference type="ARBA" id="ARBA00022574"/>
    </source>
</evidence>
<dbReference type="SUPFAM" id="SSF50978">
    <property type="entry name" value="WD40 repeat-like"/>
    <property type="match status" value="1"/>
</dbReference>
<dbReference type="OrthoDB" id="4869960at2759"/>
<dbReference type="PANTHER" id="PTHR15574:SF21">
    <property type="entry name" value="DDB1- AND CUL4-ASSOCIATED FACTOR 8"/>
    <property type="match status" value="1"/>
</dbReference>
<feature type="repeat" description="WD" evidence="3">
    <location>
        <begin position="242"/>
        <end position="274"/>
    </location>
</feature>
<dbReference type="InterPro" id="IPR045151">
    <property type="entry name" value="DCAF8"/>
</dbReference>
<name>A0A7I8W0Y2_9ANNE</name>
<dbReference type="AlphaFoldDB" id="A0A7I8W0Y2"/>
<dbReference type="InterPro" id="IPR036322">
    <property type="entry name" value="WD40_repeat_dom_sf"/>
</dbReference>
<gene>
    <name evidence="5" type="ORF">DGYR_LOCUS9441</name>
</gene>
<feature type="region of interest" description="Disordered" evidence="4">
    <location>
        <begin position="1"/>
        <end position="133"/>
    </location>
</feature>
<proteinExistence type="predicted"/>
<dbReference type="InterPro" id="IPR015943">
    <property type="entry name" value="WD40/YVTN_repeat-like_dom_sf"/>
</dbReference>
<feature type="region of interest" description="Disordered" evidence="4">
    <location>
        <begin position="613"/>
        <end position="637"/>
    </location>
</feature>
<feature type="compositionally biased region" description="Basic and acidic residues" evidence="4">
    <location>
        <begin position="12"/>
        <end position="23"/>
    </location>
</feature>
<keyword evidence="1 3" id="KW-0853">WD repeat</keyword>
<dbReference type="Pfam" id="PF00400">
    <property type="entry name" value="WD40"/>
    <property type="match status" value="3"/>
</dbReference>
<accession>A0A7I8W0Y2</accession>
<dbReference type="GO" id="GO:0080008">
    <property type="term" value="C:Cul4-RING E3 ubiquitin ligase complex"/>
    <property type="evidence" value="ECO:0007669"/>
    <property type="project" value="TreeGrafter"/>
</dbReference>
<feature type="region of interest" description="Disordered" evidence="4">
    <location>
        <begin position="145"/>
        <end position="182"/>
    </location>
</feature>
<dbReference type="PROSITE" id="PS50082">
    <property type="entry name" value="WD_REPEATS_2"/>
    <property type="match status" value="1"/>
</dbReference>
<dbReference type="Proteomes" id="UP000549394">
    <property type="component" value="Unassembled WGS sequence"/>
</dbReference>
<comment type="caution">
    <text evidence="5">The sequence shown here is derived from an EMBL/GenBank/DDBJ whole genome shotgun (WGS) entry which is preliminary data.</text>
</comment>
<dbReference type="InterPro" id="IPR001680">
    <property type="entry name" value="WD40_rpt"/>
</dbReference>
<dbReference type="GO" id="GO:0005737">
    <property type="term" value="C:cytoplasm"/>
    <property type="evidence" value="ECO:0007669"/>
    <property type="project" value="TreeGrafter"/>
</dbReference>